<organism evidence="2 3">
    <name type="scientific">Ilumatobacter fluminis</name>
    <dbReference type="NCBI Taxonomy" id="467091"/>
    <lineage>
        <taxon>Bacteria</taxon>
        <taxon>Bacillati</taxon>
        <taxon>Actinomycetota</taxon>
        <taxon>Acidimicrobiia</taxon>
        <taxon>Acidimicrobiales</taxon>
        <taxon>Ilumatobacteraceae</taxon>
        <taxon>Ilumatobacter</taxon>
    </lineage>
</organism>
<comment type="caution">
    <text evidence="2">The sequence shown here is derived from an EMBL/GenBank/DDBJ whole genome shotgun (WGS) entry which is preliminary data.</text>
</comment>
<dbReference type="Pfam" id="PF03372">
    <property type="entry name" value="Exo_endo_phos"/>
    <property type="match status" value="1"/>
</dbReference>
<keyword evidence="2" id="KW-0378">Hydrolase</keyword>
<reference evidence="2 3" key="1">
    <citation type="submission" date="2019-03" db="EMBL/GenBank/DDBJ databases">
        <title>Sequencing the genomes of 1000 actinobacteria strains.</title>
        <authorList>
            <person name="Klenk H.-P."/>
        </authorList>
    </citation>
    <scope>NUCLEOTIDE SEQUENCE [LARGE SCALE GENOMIC DNA]</scope>
    <source>
        <strain evidence="2 3">DSM 18936</strain>
    </source>
</reference>
<proteinExistence type="predicted"/>
<feature type="domain" description="Endonuclease/exonuclease/phosphatase" evidence="1">
    <location>
        <begin position="4"/>
        <end position="222"/>
    </location>
</feature>
<dbReference type="Gene3D" id="3.60.10.10">
    <property type="entry name" value="Endonuclease/exonuclease/phosphatase"/>
    <property type="match status" value="1"/>
</dbReference>
<dbReference type="GO" id="GO:0004519">
    <property type="term" value="F:endonuclease activity"/>
    <property type="evidence" value="ECO:0007669"/>
    <property type="project" value="UniProtKB-KW"/>
</dbReference>
<keyword evidence="2" id="KW-0269">Exonuclease</keyword>
<dbReference type="RefSeq" id="WP_133867137.1">
    <property type="nucleotide sequence ID" value="NZ_SOAU01000001.1"/>
</dbReference>
<evidence type="ECO:0000313" key="3">
    <source>
        <dbReference type="Proteomes" id="UP000294558"/>
    </source>
</evidence>
<protein>
    <submittedName>
        <fullName evidence="2">Endonuclease/exonuclease/phosphatase family metal-dependent hydrolase</fullName>
    </submittedName>
</protein>
<dbReference type="AlphaFoldDB" id="A0A4R7HUG6"/>
<dbReference type="EMBL" id="SOAU01000001">
    <property type="protein sequence ID" value="TDT14607.1"/>
    <property type="molecule type" value="Genomic_DNA"/>
</dbReference>
<evidence type="ECO:0000259" key="1">
    <source>
        <dbReference type="Pfam" id="PF03372"/>
    </source>
</evidence>
<evidence type="ECO:0000313" key="2">
    <source>
        <dbReference type="EMBL" id="TDT14607.1"/>
    </source>
</evidence>
<accession>A0A4R7HUG6</accession>
<dbReference type="InterPro" id="IPR005135">
    <property type="entry name" value="Endo/exonuclease/phosphatase"/>
</dbReference>
<keyword evidence="3" id="KW-1185">Reference proteome</keyword>
<keyword evidence="2" id="KW-0255">Endonuclease</keyword>
<dbReference type="InterPro" id="IPR036691">
    <property type="entry name" value="Endo/exonu/phosph_ase_sf"/>
</dbReference>
<keyword evidence="2" id="KW-0540">Nuclease</keyword>
<dbReference type="SUPFAM" id="SSF56219">
    <property type="entry name" value="DNase I-like"/>
    <property type="match status" value="1"/>
</dbReference>
<gene>
    <name evidence="2" type="ORF">BDK89_0162</name>
</gene>
<sequence length="238" mass="26294">MRVATWNLEWAVPGTERHGGALRQLESVDADIVVTTEDSLHDWEPYPHRVDGGADWGYRFVDGRRKVIAWSRSPWSDVEVVERGACRGRFVRARTVAHGVDVQVLAVCIPWRDAHVRSGRRDRTGWDEHLEFCEELGNQIDATTAEGPTIVAGDFNQRIPRGSQPLRVAEALADCLGQVTVATSGEQQAGRLIDHIAVSRHFAVEAVQSWPNQIDGHRLTDHSGAAVEIVADRPSAAS</sequence>
<dbReference type="GO" id="GO:0004527">
    <property type="term" value="F:exonuclease activity"/>
    <property type="evidence" value="ECO:0007669"/>
    <property type="project" value="UniProtKB-KW"/>
</dbReference>
<dbReference type="OrthoDB" id="4482443at2"/>
<name>A0A4R7HUG6_9ACTN</name>
<dbReference type="Proteomes" id="UP000294558">
    <property type="component" value="Unassembled WGS sequence"/>
</dbReference>